<protein>
    <submittedName>
        <fullName evidence="3">Uncharacterized protein LOC113797017</fullName>
    </submittedName>
</protein>
<feature type="transmembrane region" description="Helical" evidence="1">
    <location>
        <begin position="109"/>
        <end position="130"/>
    </location>
</feature>
<proteinExistence type="predicted"/>
<organism evidence="2 3">
    <name type="scientific">Dermatophagoides pteronyssinus</name>
    <name type="common">European house dust mite</name>
    <dbReference type="NCBI Taxonomy" id="6956"/>
    <lineage>
        <taxon>Eukaryota</taxon>
        <taxon>Metazoa</taxon>
        <taxon>Ecdysozoa</taxon>
        <taxon>Arthropoda</taxon>
        <taxon>Chelicerata</taxon>
        <taxon>Arachnida</taxon>
        <taxon>Acari</taxon>
        <taxon>Acariformes</taxon>
        <taxon>Sarcoptiformes</taxon>
        <taxon>Astigmata</taxon>
        <taxon>Psoroptidia</taxon>
        <taxon>Analgoidea</taxon>
        <taxon>Pyroglyphidae</taxon>
        <taxon>Dermatophagoidinae</taxon>
        <taxon>Dermatophagoides</taxon>
    </lineage>
</organism>
<dbReference type="OMA" id="HIMAFFL"/>
<feature type="transmembrane region" description="Helical" evidence="1">
    <location>
        <begin position="220"/>
        <end position="239"/>
    </location>
</feature>
<keyword evidence="1" id="KW-1133">Transmembrane helix</keyword>
<dbReference type="RefSeq" id="XP_027203121.1">
    <property type="nucleotide sequence ID" value="XM_027347320.1"/>
</dbReference>
<dbReference type="Proteomes" id="UP000515146">
    <property type="component" value="Unplaced"/>
</dbReference>
<gene>
    <name evidence="3" type="primary">LOC113797017</name>
</gene>
<keyword evidence="1" id="KW-0472">Membrane</keyword>
<feature type="transmembrane region" description="Helical" evidence="1">
    <location>
        <begin position="139"/>
        <end position="160"/>
    </location>
</feature>
<evidence type="ECO:0000256" key="1">
    <source>
        <dbReference type="SAM" id="Phobius"/>
    </source>
</evidence>
<accession>A0A6P6YDZ4</accession>
<name>A0A6P6YDZ4_DERPT</name>
<keyword evidence="1" id="KW-0812">Transmembrane</keyword>
<dbReference type="KEGG" id="dpte:113797017"/>
<sequence length="243" mass="29015">MRLFPHATLKCRTNILLFVFIADRCNFIVHIIFVLQCAILIFCSMIAIYIIFHNTLKNLNENFNTILVNCLRRNTISLYEKYQIYSIFRQHNRLAYYFLLTDKDVWSQLFFFIALFGIPIKVTIMSELIVEDLPIQAQLLFIFVATIHTSTSFITFMSLAKVSDDFHQIKKQIPSLQFRLKHNQHLRLKLKYDDLYERLMFGRKICYTIGYLGNLTFRGLFEAFLMHIMAFFLIIRFYIESHN</sequence>
<dbReference type="AlphaFoldDB" id="A0A6P6YDZ4"/>
<reference evidence="3" key="1">
    <citation type="submission" date="2025-08" db="UniProtKB">
        <authorList>
            <consortium name="RefSeq"/>
        </authorList>
    </citation>
    <scope>IDENTIFICATION</scope>
    <source>
        <strain evidence="3">Airmid</strain>
    </source>
</reference>
<dbReference type="InParanoid" id="A0A6P6YDZ4"/>
<feature type="transmembrane region" description="Helical" evidence="1">
    <location>
        <begin position="27"/>
        <end position="52"/>
    </location>
</feature>
<evidence type="ECO:0000313" key="3">
    <source>
        <dbReference type="RefSeq" id="XP_027203121.1"/>
    </source>
</evidence>
<evidence type="ECO:0000313" key="2">
    <source>
        <dbReference type="Proteomes" id="UP000515146"/>
    </source>
</evidence>
<keyword evidence="2" id="KW-1185">Reference proteome</keyword>